<dbReference type="Proteomes" id="UP000319578">
    <property type="component" value="Unassembled WGS sequence"/>
</dbReference>
<keyword evidence="2" id="KW-1185">Reference proteome</keyword>
<proteinExistence type="predicted"/>
<comment type="caution">
    <text evidence="1">The sequence shown here is derived from an EMBL/GenBank/DDBJ whole genome shotgun (WGS) entry which is preliminary data.</text>
</comment>
<organism evidence="1 2">
    <name type="scientific">Brevibacillus reuszeri</name>
    <dbReference type="NCBI Taxonomy" id="54915"/>
    <lineage>
        <taxon>Bacteria</taxon>
        <taxon>Bacillati</taxon>
        <taxon>Bacillota</taxon>
        <taxon>Bacilli</taxon>
        <taxon>Bacillales</taxon>
        <taxon>Paenibacillaceae</taxon>
        <taxon>Brevibacillus</taxon>
    </lineage>
</organism>
<gene>
    <name evidence="1" type="ORF">BRE01_21880</name>
</gene>
<name>A0ABQ0TKT0_9BACL</name>
<dbReference type="EMBL" id="BJON01000008">
    <property type="protein sequence ID" value="GED68486.1"/>
    <property type="molecule type" value="Genomic_DNA"/>
</dbReference>
<accession>A0ABQ0TKT0</accession>
<protein>
    <recommendedName>
        <fullName evidence="3">Acetyltransferase</fullName>
    </recommendedName>
</protein>
<evidence type="ECO:0008006" key="3">
    <source>
        <dbReference type="Google" id="ProtNLM"/>
    </source>
</evidence>
<evidence type="ECO:0000313" key="2">
    <source>
        <dbReference type="Proteomes" id="UP000319578"/>
    </source>
</evidence>
<reference evidence="1 2" key="1">
    <citation type="submission" date="2019-06" db="EMBL/GenBank/DDBJ databases">
        <title>Whole genome shotgun sequence of Brevibacillus reuszeri NBRC 15719.</title>
        <authorList>
            <person name="Hosoyama A."/>
            <person name="Uohara A."/>
            <person name="Ohji S."/>
            <person name="Ichikawa N."/>
        </authorList>
    </citation>
    <scope>NUCLEOTIDE SEQUENCE [LARGE SCALE GENOMIC DNA]</scope>
    <source>
        <strain evidence="1 2">NBRC 15719</strain>
    </source>
</reference>
<sequence>MTGEAKSQTSMKVLVWDFFVQYHCGEGEGSPHAFYKRLGFTPNGDTF</sequence>
<evidence type="ECO:0000313" key="1">
    <source>
        <dbReference type="EMBL" id="GED68486.1"/>
    </source>
</evidence>